<name>A0ABV6HS91_9SPHI</name>
<evidence type="ECO:0000256" key="2">
    <source>
        <dbReference type="RuleBase" id="RU362097"/>
    </source>
</evidence>
<dbReference type="Gene3D" id="2.20.200.10">
    <property type="entry name" value="Outer membrane efflux proteins (OEP)"/>
    <property type="match status" value="1"/>
</dbReference>
<keyword evidence="2" id="KW-0564">Palmitate</keyword>
<keyword evidence="2" id="KW-0449">Lipoprotein</keyword>
<sequence>MKYRNKGLIVVILSIVASCKVTQKYDAPDAKIISNYRSQTQADSNTVASKNWSDFFTDTALRKIIADGLEENLDLKMGIQRIVAAEAAFSQSRQAFFPEINGAASIKRSRLAFPQGYGLINNATQYDAGLTMAWEADIWGRLKSSKKAALANLLATEAAQRAIRSKLVADIATNYYALLALDQKLRVLELTLENRKKDVLTMRELKASAVVNGAAVVQSEANQYAVEVLIPDIKRQIRETENVLCLLLGRPSGAIERTTLSNQKLPLDLSAGIPVQLLRFRPDVAEAELVFRTAFEQVNVAKTAFYPGFNITAAGGFTSFDISEWFTNAGLFANIMGGLTQPVFNRGVNKARLKTAEAQQQEAFYNFNKTLLTAGKEVSDALFSLESASLKETSRRNELRSLEKAVDFTKELLRYSSATNYTDVLLSEQNLLNAQMDRIDDQLQQWQAVIALYRAVGGGSQEYDDTERLVNNQKNH</sequence>
<reference evidence="3 4" key="1">
    <citation type="submission" date="2024-09" db="EMBL/GenBank/DDBJ databases">
        <authorList>
            <person name="Sun Q."/>
            <person name="Mori K."/>
        </authorList>
    </citation>
    <scope>NUCLEOTIDE SEQUENCE [LARGE SCALE GENOMIC DNA]</scope>
    <source>
        <strain evidence="3 4">CCM 7765</strain>
    </source>
</reference>
<dbReference type="PROSITE" id="PS51257">
    <property type="entry name" value="PROKAR_LIPOPROTEIN"/>
    <property type="match status" value="1"/>
</dbReference>
<keyword evidence="4" id="KW-1185">Reference proteome</keyword>
<dbReference type="RefSeq" id="WP_149105495.1">
    <property type="nucleotide sequence ID" value="NZ_JBHLWO010000007.1"/>
</dbReference>
<dbReference type="EMBL" id="JBHLWO010000007">
    <property type="protein sequence ID" value="MFC0321743.1"/>
    <property type="molecule type" value="Genomic_DNA"/>
</dbReference>
<comment type="caution">
    <text evidence="3">The sequence shown here is derived from an EMBL/GenBank/DDBJ whole genome shotgun (WGS) entry which is preliminary data.</text>
</comment>
<proteinExistence type="inferred from homology"/>
<keyword evidence="2" id="KW-0812">Transmembrane</keyword>
<dbReference type="PANTHER" id="PTHR30203:SF33">
    <property type="entry name" value="BLR4455 PROTEIN"/>
    <property type="match status" value="1"/>
</dbReference>
<dbReference type="InterPro" id="IPR010131">
    <property type="entry name" value="MdtP/NodT-like"/>
</dbReference>
<dbReference type="InterPro" id="IPR003423">
    <property type="entry name" value="OMP_efflux"/>
</dbReference>
<keyword evidence="2" id="KW-1134">Transmembrane beta strand</keyword>
<protein>
    <submittedName>
        <fullName evidence="3">Efflux transporter outer membrane subunit</fullName>
    </submittedName>
</protein>
<evidence type="ECO:0000256" key="1">
    <source>
        <dbReference type="ARBA" id="ARBA00007613"/>
    </source>
</evidence>
<dbReference type="NCBIfam" id="TIGR01845">
    <property type="entry name" value="outer_NodT"/>
    <property type="match status" value="1"/>
</dbReference>
<dbReference type="Proteomes" id="UP001589774">
    <property type="component" value="Unassembled WGS sequence"/>
</dbReference>
<dbReference type="SUPFAM" id="SSF56954">
    <property type="entry name" value="Outer membrane efflux proteins (OEP)"/>
    <property type="match status" value="1"/>
</dbReference>
<organism evidence="3 4">
    <name type="scientific">Olivibacter oleidegradans</name>
    <dbReference type="NCBI Taxonomy" id="760123"/>
    <lineage>
        <taxon>Bacteria</taxon>
        <taxon>Pseudomonadati</taxon>
        <taxon>Bacteroidota</taxon>
        <taxon>Sphingobacteriia</taxon>
        <taxon>Sphingobacteriales</taxon>
        <taxon>Sphingobacteriaceae</taxon>
        <taxon>Olivibacter</taxon>
    </lineage>
</organism>
<evidence type="ECO:0000313" key="3">
    <source>
        <dbReference type="EMBL" id="MFC0321743.1"/>
    </source>
</evidence>
<evidence type="ECO:0000313" key="4">
    <source>
        <dbReference type="Proteomes" id="UP001589774"/>
    </source>
</evidence>
<comment type="subcellular location">
    <subcellularLocation>
        <location evidence="2">Cell membrane</location>
        <topology evidence="2">Lipid-anchor</topology>
    </subcellularLocation>
</comment>
<comment type="similarity">
    <text evidence="1 2">Belongs to the outer membrane factor (OMF) (TC 1.B.17) family.</text>
</comment>
<gene>
    <name evidence="3" type="ORF">ACFFI0_25750</name>
</gene>
<dbReference type="Pfam" id="PF02321">
    <property type="entry name" value="OEP"/>
    <property type="match status" value="2"/>
</dbReference>
<dbReference type="PANTHER" id="PTHR30203">
    <property type="entry name" value="OUTER MEMBRANE CATION EFFLUX PROTEIN"/>
    <property type="match status" value="1"/>
</dbReference>
<accession>A0ABV6HS91</accession>
<keyword evidence="2" id="KW-0472">Membrane</keyword>
<dbReference type="Gene3D" id="1.20.1600.10">
    <property type="entry name" value="Outer membrane efflux proteins (OEP)"/>
    <property type="match status" value="1"/>
</dbReference>